<protein>
    <recommendedName>
        <fullName evidence="4">Secreted protein</fullName>
    </recommendedName>
</protein>
<evidence type="ECO:0000313" key="2">
    <source>
        <dbReference type="EMBL" id="TNN66031.1"/>
    </source>
</evidence>
<evidence type="ECO:0008006" key="4">
    <source>
        <dbReference type="Google" id="ProtNLM"/>
    </source>
</evidence>
<proteinExistence type="predicted"/>
<dbReference type="AlphaFoldDB" id="A0A4Z2HKB4"/>
<evidence type="ECO:0000313" key="3">
    <source>
        <dbReference type="Proteomes" id="UP000314294"/>
    </source>
</evidence>
<dbReference type="EMBL" id="SRLO01000226">
    <property type="protein sequence ID" value="TNN66031.1"/>
    <property type="molecule type" value="Genomic_DNA"/>
</dbReference>
<gene>
    <name evidence="2" type="ORF">EYF80_023787</name>
</gene>
<dbReference type="Proteomes" id="UP000314294">
    <property type="component" value="Unassembled WGS sequence"/>
</dbReference>
<comment type="caution">
    <text evidence="2">The sequence shown here is derived from an EMBL/GenBank/DDBJ whole genome shotgun (WGS) entry which is preliminary data.</text>
</comment>
<feature type="chain" id="PRO_5021336877" description="Secreted protein" evidence="1">
    <location>
        <begin position="20"/>
        <end position="100"/>
    </location>
</feature>
<sequence length="100" mass="11161">MRWLCSRIFISVLVSYSEGFFRATPSGRPWAATQPGSFWSHSYFLTASKRPSANPTSQDDYVHFTHTSPISRDVTVFGIGVLDVRSLRLKRGGAEPKPSP</sequence>
<accession>A0A4Z2HKB4</accession>
<feature type="signal peptide" evidence="1">
    <location>
        <begin position="1"/>
        <end position="19"/>
    </location>
</feature>
<name>A0A4Z2HKB4_9TELE</name>
<evidence type="ECO:0000256" key="1">
    <source>
        <dbReference type="SAM" id="SignalP"/>
    </source>
</evidence>
<keyword evidence="1" id="KW-0732">Signal</keyword>
<keyword evidence="3" id="KW-1185">Reference proteome</keyword>
<organism evidence="2 3">
    <name type="scientific">Liparis tanakae</name>
    <name type="common">Tanaka's snailfish</name>
    <dbReference type="NCBI Taxonomy" id="230148"/>
    <lineage>
        <taxon>Eukaryota</taxon>
        <taxon>Metazoa</taxon>
        <taxon>Chordata</taxon>
        <taxon>Craniata</taxon>
        <taxon>Vertebrata</taxon>
        <taxon>Euteleostomi</taxon>
        <taxon>Actinopterygii</taxon>
        <taxon>Neopterygii</taxon>
        <taxon>Teleostei</taxon>
        <taxon>Neoteleostei</taxon>
        <taxon>Acanthomorphata</taxon>
        <taxon>Eupercaria</taxon>
        <taxon>Perciformes</taxon>
        <taxon>Cottioidei</taxon>
        <taxon>Cottales</taxon>
        <taxon>Liparidae</taxon>
        <taxon>Liparis</taxon>
    </lineage>
</organism>
<reference evidence="2 3" key="1">
    <citation type="submission" date="2019-03" db="EMBL/GenBank/DDBJ databases">
        <title>First draft genome of Liparis tanakae, snailfish: a comprehensive survey of snailfish specific genes.</title>
        <authorList>
            <person name="Kim W."/>
            <person name="Song I."/>
            <person name="Jeong J.-H."/>
            <person name="Kim D."/>
            <person name="Kim S."/>
            <person name="Ryu S."/>
            <person name="Song J.Y."/>
            <person name="Lee S.K."/>
        </authorList>
    </citation>
    <scope>NUCLEOTIDE SEQUENCE [LARGE SCALE GENOMIC DNA]</scope>
    <source>
        <tissue evidence="2">Muscle</tissue>
    </source>
</reference>